<feature type="transmembrane region" description="Helical" evidence="6">
    <location>
        <begin position="7"/>
        <end position="31"/>
    </location>
</feature>
<comment type="caution">
    <text evidence="7">The sequence shown here is derived from an EMBL/GenBank/DDBJ whole genome shotgun (WGS) entry which is preliminary data.</text>
</comment>
<comment type="similarity">
    <text evidence="5">Belongs to the nematode receptor-like protein sra family.</text>
</comment>
<evidence type="ECO:0000313" key="7">
    <source>
        <dbReference type="EMBL" id="GMT12293.1"/>
    </source>
</evidence>
<evidence type="ECO:0008006" key="9">
    <source>
        <dbReference type="Google" id="ProtNLM"/>
    </source>
</evidence>
<dbReference type="PANTHER" id="PTHR31357:SF5">
    <property type="entry name" value="SERPENTINE RECEPTOR CLASS ALPHA-1-RELATED"/>
    <property type="match status" value="1"/>
</dbReference>
<evidence type="ECO:0000256" key="3">
    <source>
        <dbReference type="ARBA" id="ARBA00022989"/>
    </source>
</evidence>
<keyword evidence="2 6" id="KW-0812">Transmembrane</keyword>
<accession>A0AAV5V1J4</accession>
<feature type="transmembrane region" description="Helical" evidence="6">
    <location>
        <begin position="51"/>
        <end position="73"/>
    </location>
</feature>
<keyword evidence="3 6" id="KW-1133">Transmembrane helix</keyword>
<feature type="non-terminal residue" evidence="7">
    <location>
        <position position="274"/>
    </location>
</feature>
<organism evidence="7 8">
    <name type="scientific">Pristionchus fissidentatus</name>
    <dbReference type="NCBI Taxonomy" id="1538716"/>
    <lineage>
        <taxon>Eukaryota</taxon>
        <taxon>Metazoa</taxon>
        <taxon>Ecdysozoa</taxon>
        <taxon>Nematoda</taxon>
        <taxon>Chromadorea</taxon>
        <taxon>Rhabditida</taxon>
        <taxon>Rhabditina</taxon>
        <taxon>Diplogasteromorpha</taxon>
        <taxon>Diplogasteroidea</taxon>
        <taxon>Neodiplogasteridae</taxon>
        <taxon>Pristionchus</taxon>
    </lineage>
</organism>
<dbReference type="Pfam" id="PF10292">
    <property type="entry name" value="7TM_GPCR_Srab"/>
    <property type="match status" value="1"/>
</dbReference>
<dbReference type="EMBL" id="BTSY01000001">
    <property type="protein sequence ID" value="GMT12293.1"/>
    <property type="molecule type" value="Genomic_DNA"/>
</dbReference>
<name>A0AAV5V1J4_9BILA</name>
<evidence type="ECO:0000256" key="5">
    <source>
        <dbReference type="ARBA" id="ARBA00037994"/>
    </source>
</evidence>
<comment type="subcellular location">
    <subcellularLocation>
        <location evidence="1">Membrane</location>
        <topology evidence="1">Multi-pass membrane protein</topology>
    </subcellularLocation>
</comment>
<evidence type="ECO:0000256" key="2">
    <source>
        <dbReference type="ARBA" id="ARBA00022692"/>
    </source>
</evidence>
<keyword evidence="4 6" id="KW-0472">Membrane</keyword>
<feature type="transmembrane region" description="Helical" evidence="6">
    <location>
        <begin position="85"/>
        <end position="106"/>
    </location>
</feature>
<dbReference type="Proteomes" id="UP001432322">
    <property type="component" value="Unassembled WGS sequence"/>
</dbReference>
<evidence type="ECO:0000256" key="4">
    <source>
        <dbReference type="ARBA" id="ARBA00023136"/>
    </source>
</evidence>
<keyword evidence="8" id="KW-1185">Reference proteome</keyword>
<dbReference type="InterPro" id="IPR051080">
    <property type="entry name" value="Nematode_rcpt-like_serp_alpha"/>
</dbReference>
<protein>
    <recommendedName>
        <fullName evidence="9">G protein-coupled receptor</fullName>
    </recommendedName>
</protein>
<proteinExistence type="inferred from homology"/>
<evidence type="ECO:0000256" key="6">
    <source>
        <dbReference type="SAM" id="Phobius"/>
    </source>
</evidence>
<dbReference type="GO" id="GO:0016020">
    <property type="term" value="C:membrane"/>
    <property type="evidence" value="ECO:0007669"/>
    <property type="project" value="UniProtKB-SubCell"/>
</dbReference>
<reference evidence="7" key="1">
    <citation type="submission" date="2023-10" db="EMBL/GenBank/DDBJ databases">
        <title>Genome assembly of Pristionchus species.</title>
        <authorList>
            <person name="Yoshida K."/>
            <person name="Sommer R.J."/>
        </authorList>
    </citation>
    <scope>NUCLEOTIDE SEQUENCE</scope>
    <source>
        <strain evidence="7">RS5133</strain>
    </source>
</reference>
<feature type="transmembrane region" description="Helical" evidence="6">
    <location>
        <begin position="135"/>
        <end position="155"/>
    </location>
</feature>
<feature type="non-terminal residue" evidence="7">
    <location>
        <position position="1"/>
    </location>
</feature>
<sequence>LKEILLTLYIFIFLHSVLTIILQGSLVSVRLFTVDSCKAQIDKLLCYSLRITLRVCVAVFVCINLSITCQRIVTTFTHNARLHKVTGRSMIVMSIVYSTLITWIAYRADNYTGRVPYCSGSSIESEDVNTWNMSVLFFFDCLTVVIDLALLQYNYRQVKYEKSFKLSISFRRQQNIVSIQQFLPSLIFHTMCYVVQIGGFFVVWSIRDHYSDVEFATINAFVNCMPFYCAIGPAILLYLMRKGRLLRKEKLKNVVEEKSTHSKTYFESLATQWE</sequence>
<evidence type="ECO:0000313" key="8">
    <source>
        <dbReference type="Proteomes" id="UP001432322"/>
    </source>
</evidence>
<dbReference type="InterPro" id="IPR019408">
    <property type="entry name" value="7TM_GPCR_serpentine_rcpt_Srab"/>
</dbReference>
<dbReference type="AlphaFoldDB" id="A0AAV5V1J4"/>
<evidence type="ECO:0000256" key="1">
    <source>
        <dbReference type="ARBA" id="ARBA00004141"/>
    </source>
</evidence>
<feature type="transmembrane region" description="Helical" evidence="6">
    <location>
        <begin position="218"/>
        <end position="240"/>
    </location>
</feature>
<dbReference type="GO" id="GO:0004984">
    <property type="term" value="F:olfactory receptor activity"/>
    <property type="evidence" value="ECO:0007669"/>
    <property type="project" value="TreeGrafter"/>
</dbReference>
<feature type="transmembrane region" description="Helical" evidence="6">
    <location>
        <begin position="182"/>
        <end position="206"/>
    </location>
</feature>
<gene>
    <name evidence="7" type="ORF">PFISCL1PPCAC_3590</name>
</gene>
<dbReference type="PANTHER" id="PTHR31357">
    <property type="entry name" value="SERPENTINE RECEPTOR CLASS ALPHA-10"/>
    <property type="match status" value="1"/>
</dbReference>